<comment type="caution">
    <text evidence="3">The sequence shown here is derived from an EMBL/GenBank/DDBJ whole genome shotgun (WGS) entry which is preliminary data.</text>
</comment>
<gene>
    <name evidence="3" type="ORF">OOT00_11910</name>
</gene>
<keyword evidence="4" id="KW-1185">Reference proteome</keyword>
<name>A0ABT3NB52_9BACT</name>
<evidence type="ECO:0000256" key="1">
    <source>
        <dbReference type="SAM" id="MobiDB-lite"/>
    </source>
</evidence>
<evidence type="ECO:0000256" key="2">
    <source>
        <dbReference type="SAM" id="Phobius"/>
    </source>
</evidence>
<dbReference type="InterPro" id="IPR016936">
    <property type="entry name" value="UCP029693"/>
</dbReference>
<feature type="region of interest" description="Disordered" evidence="1">
    <location>
        <begin position="54"/>
        <end position="112"/>
    </location>
</feature>
<keyword evidence="2" id="KW-0472">Membrane</keyword>
<evidence type="ECO:0000313" key="3">
    <source>
        <dbReference type="EMBL" id="MCW7754688.1"/>
    </source>
</evidence>
<reference evidence="3 4" key="1">
    <citation type="submission" date="2022-11" db="EMBL/GenBank/DDBJ databases">
        <title>Desulfobotulus tamanensis H1 sp. nov. - anaerobic, alkaliphilic, sulphate reducing bacterium isolated from terrestrial mud volcano.</title>
        <authorList>
            <person name="Frolova A."/>
            <person name="Merkel A.Y."/>
            <person name="Slobodkin A.I."/>
        </authorList>
    </citation>
    <scope>NUCLEOTIDE SEQUENCE [LARGE SCALE GENOMIC DNA]</scope>
    <source>
        <strain evidence="3 4">H1</strain>
    </source>
</reference>
<sequence>MHNDRDTENSKEETSSFGIFATRQAGKAIFFTLFGLWLTGTIFGIMRSTDSPNPIEAAPSLSSSDREGQSIIRPGSEGHVQTITPRETTRTEMAAETPARSSRAASLPPPNTATSQNVVGWAFVEAAMQPMHHELYERFWGWRPNDLIRPTDNVNNFQLGTLEVTRRTAVKLAEDISRTGSTASFNTHLEQAMNWFMIRPTKFWFPSAESKYKAGLREMGRYQEQLAKGDANFFNRSDNLIPLLIAYKNLLGSCNENLIKSHESDGRPVSFFKADDYFYYSQGVANAMSIILEAVEHDFYPMLQNRDGLDSLRKAIYYCKKAEEIKPLIILNSDMSGLLANHRANLATHISLARFYISVLIATIST</sequence>
<organism evidence="3 4">
    <name type="scientific">Desulfobotulus pelophilus</name>
    <dbReference type="NCBI Taxonomy" id="2823377"/>
    <lineage>
        <taxon>Bacteria</taxon>
        <taxon>Pseudomonadati</taxon>
        <taxon>Thermodesulfobacteriota</taxon>
        <taxon>Desulfobacteria</taxon>
        <taxon>Desulfobacterales</taxon>
        <taxon>Desulfobacteraceae</taxon>
        <taxon>Desulfobotulus</taxon>
    </lineage>
</organism>
<dbReference type="Proteomes" id="UP001209681">
    <property type="component" value="Unassembled WGS sequence"/>
</dbReference>
<feature type="compositionally biased region" description="Low complexity" evidence="1">
    <location>
        <begin position="91"/>
        <end position="100"/>
    </location>
</feature>
<proteinExistence type="predicted"/>
<feature type="transmembrane region" description="Helical" evidence="2">
    <location>
        <begin position="28"/>
        <end position="46"/>
    </location>
</feature>
<dbReference type="Pfam" id="PF10095">
    <property type="entry name" value="DUF2333"/>
    <property type="match status" value="2"/>
</dbReference>
<evidence type="ECO:0000313" key="4">
    <source>
        <dbReference type="Proteomes" id="UP001209681"/>
    </source>
</evidence>
<dbReference type="RefSeq" id="WP_265425600.1">
    <property type="nucleotide sequence ID" value="NZ_JAPFPW010000014.1"/>
</dbReference>
<keyword evidence="2" id="KW-1133">Transmembrane helix</keyword>
<keyword evidence="2" id="KW-0812">Transmembrane</keyword>
<protein>
    <submittedName>
        <fullName evidence="3">DUF2333 family protein</fullName>
    </submittedName>
</protein>
<accession>A0ABT3NB52</accession>
<dbReference type="EMBL" id="JAPFPW010000014">
    <property type="protein sequence ID" value="MCW7754688.1"/>
    <property type="molecule type" value="Genomic_DNA"/>
</dbReference>